<dbReference type="Gene3D" id="2.120.10.30">
    <property type="entry name" value="TolB, C-terminal domain"/>
    <property type="match status" value="1"/>
</dbReference>
<organism evidence="2">
    <name type="scientific">marine metagenome</name>
    <dbReference type="NCBI Taxonomy" id="408172"/>
    <lineage>
        <taxon>unclassified sequences</taxon>
        <taxon>metagenomes</taxon>
        <taxon>ecological metagenomes</taxon>
    </lineage>
</organism>
<accession>A0A381PJL5</accession>
<evidence type="ECO:0000259" key="1">
    <source>
        <dbReference type="Pfam" id="PF07995"/>
    </source>
</evidence>
<dbReference type="InterPro" id="IPR011041">
    <property type="entry name" value="Quinoprot_gluc/sorb_DH_b-prop"/>
</dbReference>
<dbReference type="AlphaFoldDB" id="A0A381PJL5"/>
<protein>
    <recommendedName>
        <fullName evidence="1">Glucose/Sorbosone dehydrogenase domain-containing protein</fullName>
    </recommendedName>
</protein>
<evidence type="ECO:0000313" key="2">
    <source>
        <dbReference type="EMBL" id="SUZ67205.1"/>
    </source>
</evidence>
<gene>
    <name evidence="2" type="ORF">METZ01_LOCUS20059</name>
</gene>
<feature type="domain" description="Glucose/Sorbosone dehydrogenase" evidence="1">
    <location>
        <begin position="45"/>
        <end position="373"/>
    </location>
</feature>
<dbReference type="EMBL" id="UINC01001005">
    <property type="protein sequence ID" value="SUZ67205.1"/>
    <property type="molecule type" value="Genomic_DNA"/>
</dbReference>
<dbReference type="Pfam" id="PF07995">
    <property type="entry name" value="GSDH"/>
    <property type="match status" value="1"/>
</dbReference>
<dbReference type="PANTHER" id="PTHR19328:SF75">
    <property type="entry name" value="ALDOSE SUGAR DEHYDROGENASE YLII"/>
    <property type="match status" value="1"/>
</dbReference>
<dbReference type="SUPFAM" id="SSF50952">
    <property type="entry name" value="Soluble quinoprotein glucose dehydrogenase"/>
    <property type="match status" value="1"/>
</dbReference>
<dbReference type="InterPro" id="IPR011042">
    <property type="entry name" value="6-blade_b-propeller_TolB-like"/>
</dbReference>
<name>A0A381PJL5_9ZZZZ</name>
<dbReference type="InterPro" id="IPR012938">
    <property type="entry name" value="Glc/Sorbosone_DH"/>
</dbReference>
<reference evidence="2" key="1">
    <citation type="submission" date="2018-05" db="EMBL/GenBank/DDBJ databases">
        <authorList>
            <person name="Lanie J.A."/>
            <person name="Ng W.-L."/>
            <person name="Kazmierczak K.M."/>
            <person name="Andrzejewski T.M."/>
            <person name="Davidsen T.M."/>
            <person name="Wayne K.J."/>
            <person name="Tettelin H."/>
            <person name="Glass J.I."/>
            <person name="Rusch D."/>
            <person name="Podicherti R."/>
            <person name="Tsui H.-C.T."/>
            <person name="Winkler M.E."/>
        </authorList>
    </citation>
    <scope>NUCLEOTIDE SEQUENCE</scope>
</reference>
<dbReference type="PANTHER" id="PTHR19328">
    <property type="entry name" value="HEDGEHOG-INTERACTING PROTEIN"/>
    <property type="match status" value="1"/>
</dbReference>
<sequence length="391" mass="42836">MLRYLLMLVATSMLVTVATTASAQRVYYAAHHDYRVVTVAEGLLRPYSMAWLPSGDMLVTEMPGQLRIVRDGLLLPEAVPGVPEVFYTGQGGLFEVIPHPNFSENRWIYLSYAKEEGDTSVTAVVRGRLENDRLSNVVEIFSPQAAGFGHYGGKIVFDDEGYLFLTLGERQAPARGDLTAHPAQDLSNHHGVIVRLNDDGSVPDDNPFVDQAGALPEIWSYGHRSPQGLVIHPETGDLWESEHGPQGGDELNLIEPGNNYGWPVIGRGTNYGSIGSPIHGAIGQQGMEQPVHFWVPSIAASGLMVYTGDKFPMWHGNIISGALAGEQLARLHMSDDYREVIVEETLAYDMGRIRDVRQGPDGYIYLAISDGNGAGRGNFQPTEIVRLEPID</sequence>
<proteinExistence type="predicted"/>